<reference evidence="2 3" key="1">
    <citation type="submission" date="2019-03" db="EMBL/GenBank/DDBJ databases">
        <title>Paraburkholderia sp. isolated from native Mimosa gymnas in Guartela State Park, Brazil.</title>
        <authorList>
            <person name="Paulitsch F."/>
            <person name="Hungria M."/>
            <person name="Delamuta J.R.M."/>
            <person name="Ribeiro R.A."/>
            <person name="Dall'Agnol R."/>
            <person name="Silva J.S.B."/>
        </authorList>
    </citation>
    <scope>NUCLEOTIDE SEQUENCE [LARGE SCALE GENOMIC DNA]</scope>
    <source>
        <strain evidence="2 3">CNPSo 3008</strain>
    </source>
</reference>
<evidence type="ECO:0000313" key="2">
    <source>
        <dbReference type="EMBL" id="TDG05909.1"/>
    </source>
</evidence>
<keyword evidence="1" id="KW-1133">Transmembrane helix</keyword>
<accession>A0A4R5LA39</accession>
<keyword evidence="1" id="KW-0812">Transmembrane</keyword>
<feature type="transmembrane region" description="Helical" evidence="1">
    <location>
        <begin position="54"/>
        <end position="71"/>
    </location>
</feature>
<dbReference type="AlphaFoldDB" id="A0A4R5LA39"/>
<evidence type="ECO:0000313" key="3">
    <source>
        <dbReference type="Proteomes" id="UP000295606"/>
    </source>
</evidence>
<dbReference type="EMBL" id="SMOD01000018">
    <property type="protein sequence ID" value="TDG05909.1"/>
    <property type="molecule type" value="Genomic_DNA"/>
</dbReference>
<dbReference type="OrthoDB" id="9082337at2"/>
<keyword evidence="1" id="KW-0472">Membrane</keyword>
<evidence type="ECO:0000256" key="1">
    <source>
        <dbReference type="SAM" id="Phobius"/>
    </source>
</evidence>
<name>A0A4R5LA39_9BURK</name>
<organism evidence="2 3">
    <name type="scientific">Paraburkholderia guartelaensis</name>
    <dbReference type="NCBI Taxonomy" id="2546446"/>
    <lineage>
        <taxon>Bacteria</taxon>
        <taxon>Pseudomonadati</taxon>
        <taxon>Pseudomonadota</taxon>
        <taxon>Betaproteobacteria</taxon>
        <taxon>Burkholderiales</taxon>
        <taxon>Burkholderiaceae</taxon>
        <taxon>Paraburkholderia</taxon>
    </lineage>
</organism>
<feature type="transmembrane region" description="Helical" evidence="1">
    <location>
        <begin position="183"/>
        <end position="206"/>
    </location>
</feature>
<protein>
    <submittedName>
        <fullName evidence="2">Uncharacterized protein</fullName>
    </submittedName>
</protein>
<comment type="caution">
    <text evidence="2">The sequence shown here is derived from an EMBL/GenBank/DDBJ whole genome shotgun (WGS) entry which is preliminary data.</text>
</comment>
<proteinExistence type="predicted"/>
<feature type="transmembrane region" description="Helical" evidence="1">
    <location>
        <begin position="22"/>
        <end position="42"/>
    </location>
</feature>
<gene>
    <name evidence="2" type="ORF">E1N52_23415</name>
</gene>
<feature type="transmembrane region" description="Helical" evidence="1">
    <location>
        <begin position="114"/>
        <end position="132"/>
    </location>
</feature>
<feature type="transmembrane region" description="Helical" evidence="1">
    <location>
        <begin position="212"/>
        <end position="240"/>
    </location>
</feature>
<sequence>MSATDDRHAAPKDLVWHMVRRVIPMSLLLPLLGTGVSYAAYADDLAVSGWPWKFAMLVTLTCFFSPFMIYMMYRRTNLLWVCGLVQSIGIFAVYFFFGIFAYFYYFIFAPLQPLVKWTGLLGGITLTFYWLASIKRSVLHTITTTPFVERAFIEQRSYLGFRIQPGMTLFDRLHSELLPFPKIYYWIVSGIAPFYLILSRLLSVSFGTNGVLFFLAVLGMPVSLWLGGLLVRVYFVMVFLPRQLEKERQKPVLVDG</sequence>
<dbReference type="Proteomes" id="UP000295606">
    <property type="component" value="Unassembled WGS sequence"/>
</dbReference>
<feature type="transmembrane region" description="Helical" evidence="1">
    <location>
        <begin position="78"/>
        <end position="108"/>
    </location>
</feature>